<protein>
    <submittedName>
        <fullName evidence="2">90_t:CDS:1</fullName>
    </submittedName>
</protein>
<dbReference type="AlphaFoldDB" id="A0A9N8VPW7"/>
<accession>A0A9N8VPW7</accession>
<dbReference type="InterPro" id="IPR037238">
    <property type="entry name" value="YbiA-like_sf"/>
</dbReference>
<evidence type="ECO:0000313" key="2">
    <source>
        <dbReference type="EMBL" id="CAG8458045.1"/>
    </source>
</evidence>
<comment type="caution">
    <text evidence="2">The sequence shown here is derived from an EMBL/GenBank/DDBJ whole genome shotgun (WGS) entry which is preliminary data.</text>
</comment>
<dbReference type="OrthoDB" id="206452at2759"/>
<dbReference type="Proteomes" id="UP000789831">
    <property type="component" value="Unassembled WGS sequence"/>
</dbReference>
<dbReference type="SUPFAM" id="SSF143990">
    <property type="entry name" value="YbiA-like"/>
    <property type="match status" value="1"/>
</dbReference>
<feature type="domain" description="NADAR" evidence="1">
    <location>
        <begin position="11"/>
        <end position="150"/>
    </location>
</feature>
<dbReference type="EMBL" id="CAJVPL010000165">
    <property type="protein sequence ID" value="CAG8458045.1"/>
    <property type="molecule type" value="Genomic_DNA"/>
</dbReference>
<gene>
    <name evidence="2" type="ORF">AGERDE_LOCUS2102</name>
</gene>
<organism evidence="2 3">
    <name type="scientific">Ambispora gerdemannii</name>
    <dbReference type="NCBI Taxonomy" id="144530"/>
    <lineage>
        <taxon>Eukaryota</taxon>
        <taxon>Fungi</taxon>
        <taxon>Fungi incertae sedis</taxon>
        <taxon>Mucoromycota</taxon>
        <taxon>Glomeromycotina</taxon>
        <taxon>Glomeromycetes</taxon>
        <taxon>Archaeosporales</taxon>
        <taxon>Ambisporaceae</taxon>
        <taxon>Ambispora</taxon>
    </lineage>
</organism>
<evidence type="ECO:0000313" key="3">
    <source>
        <dbReference type="Proteomes" id="UP000789831"/>
    </source>
</evidence>
<keyword evidence="3" id="KW-1185">Reference proteome</keyword>
<reference evidence="2" key="1">
    <citation type="submission" date="2021-06" db="EMBL/GenBank/DDBJ databases">
        <authorList>
            <person name="Kallberg Y."/>
            <person name="Tangrot J."/>
            <person name="Rosling A."/>
        </authorList>
    </citation>
    <scope>NUCLEOTIDE SEQUENCE</scope>
    <source>
        <strain evidence="2">MT106</strain>
    </source>
</reference>
<evidence type="ECO:0000259" key="1">
    <source>
        <dbReference type="Pfam" id="PF08719"/>
    </source>
</evidence>
<dbReference type="CDD" id="cd15457">
    <property type="entry name" value="NADAR"/>
    <property type="match status" value="1"/>
</dbReference>
<name>A0A9N8VPW7_9GLOM</name>
<dbReference type="Pfam" id="PF08719">
    <property type="entry name" value="NADAR"/>
    <property type="match status" value="1"/>
</dbReference>
<sequence>MSEDDGQSIKFYGSHNNYGEFSNFYPSSIEIDGEIWPTTEHYFQAQKFISDPFIVATIRNFSTPNEAAKEGRRRDLPLRSDWESIKESVMMVALRAKFTQHPRLHRLLLSTGDKKIIEHTKNDRYWGDGGGPGQGKNRLGILLMELRNLMRNGGINVKNRTESTSQMRSNIRKALK</sequence>
<proteinExistence type="predicted"/>
<dbReference type="NCBIfam" id="TIGR02464">
    <property type="entry name" value="ribofla_fusion"/>
    <property type="match status" value="1"/>
</dbReference>
<dbReference type="InterPro" id="IPR012816">
    <property type="entry name" value="NADAR"/>
</dbReference>
<dbReference type="Gene3D" id="1.10.357.40">
    <property type="entry name" value="YbiA-like"/>
    <property type="match status" value="1"/>
</dbReference>